<reference evidence="2" key="1">
    <citation type="journal article" date="2019" name="bioRxiv">
        <title>Genome diversification in globally distributed novel marine Proteobacteria is linked to environmental adaptation.</title>
        <authorList>
            <person name="Zhou Z."/>
            <person name="Tran P.Q."/>
            <person name="Kieft K."/>
            <person name="Anantharaman K."/>
        </authorList>
    </citation>
    <scope>NUCLEOTIDE SEQUENCE [LARGE SCALE GENOMIC DNA]</scope>
</reference>
<dbReference type="Proteomes" id="UP000589132">
    <property type="component" value="Unassembled WGS sequence"/>
</dbReference>
<proteinExistence type="predicted"/>
<protein>
    <submittedName>
        <fullName evidence="1">Uncharacterized protein</fullName>
    </submittedName>
</protein>
<dbReference type="AlphaFoldDB" id="A0A7J4D019"/>
<name>A0A7J4D019_9ARCH</name>
<sequence>MTAGDRFMKKIEDYYTGEGFHVAWDGEGSKRQLEITLKSSSGHFVKAVLLARGNDIVIRDEWGREQIIKATRGNLRLIKSWSKEQSWSEER</sequence>
<accession>A0A7J4D019</accession>
<gene>
    <name evidence="1" type="ORF">EYO15_02340</name>
</gene>
<organism evidence="1 2">
    <name type="scientific">Marine Group III euryarchaeote</name>
    <dbReference type="NCBI Taxonomy" id="2173149"/>
    <lineage>
        <taxon>Archaea</taxon>
        <taxon>Methanobacteriati</taxon>
        <taxon>Thermoplasmatota</taxon>
        <taxon>Thermoplasmata</taxon>
        <taxon>Candidatus Thermoprofundales</taxon>
    </lineage>
</organism>
<comment type="caution">
    <text evidence="1">The sequence shown here is derived from an EMBL/GenBank/DDBJ whole genome shotgun (WGS) entry which is preliminary data.</text>
</comment>
<evidence type="ECO:0000313" key="2">
    <source>
        <dbReference type="Proteomes" id="UP000589132"/>
    </source>
</evidence>
<evidence type="ECO:0000313" key="1">
    <source>
        <dbReference type="EMBL" id="HIA98002.1"/>
    </source>
</evidence>
<dbReference type="EMBL" id="DTTC01000139">
    <property type="protein sequence ID" value="HIA98002.1"/>
    <property type="molecule type" value="Genomic_DNA"/>
</dbReference>